<organism evidence="3 4">
    <name type="scientific">Paraburkholderia sartisoli</name>
    <dbReference type="NCBI Taxonomy" id="83784"/>
    <lineage>
        <taxon>Bacteria</taxon>
        <taxon>Pseudomonadati</taxon>
        <taxon>Pseudomonadota</taxon>
        <taxon>Betaproteobacteria</taxon>
        <taxon>Burkholderiales</taxon>
        <taxon>Burkholderiaceae</taxon>
        <taxon>Paraburkholderia</taxon>
    </lineage>
</organism>
<dbReference type="STRING" id="83784.SAMN05192564_104212"/>
<dbReference type="PANTHER" id="PTHR30543">
    <property type="entry name" value="CHROMATE REDUCTASE"/>
    <property type="match status" value="1"/>
</dbReference>
<gene>
    <name evidence="3" type="ORF">SAMN05192564_104212</name>
</gene>
<dbReference type="InterPro" id="IPR029039">
    <property type="entry name" value="Flavoprotein-like_sf"/>
</dbReference>
<dbReference type="OrthoDB" id="1643408at2"/>
<dbReference type="Pfam" id="PF03358">
    <property type="entry name" value="FMN_red"/>
    <property type="match status" value="1"/>
</dbReference>
<feature type="domain" description="NADPH-dependent FMN reductase-like" evidence="2">
    <location>
        <begin position="12"/>
        <end position="151"/>
    </location>
</feature>
<keyword evidence="4" id="KW-1185">Reference proteome</keyword>
<dbReference type="Gene3D" id="3.40.50.360">
    <property type="match status" value="1"/>
</dbReference>
<dbReference type="RefSeq" id="WP_090534306.1">
    <property type="nucleotide sequence ID" value="NZ_FNRQ01000004.1"/>
</dbReference>
<dbReference type="AlphaFoldDB" id="A0A1H4FC53"/>
<dbReference type="Proteomes" id="UP000198638">
    <property type="component" value="Unassembled WGS sequence"/>
</dbReference>
<sequence length="227" mass="23560">MTGFNHIRTPLVVGIGGTTRDGSSTERALRVALNGAESAGARTHLFGGAFLHSLPHYAPESASLTEAQRELIEAVREADAVIIATPGYHGGVSGLVKNALDTLEALRADARPYLDGRAVGCIVTAYGWQATGTVLGSLRSIVHALRGWPTPLGAGINTLETRFETENTCSDPKAAEQLTTVGNQAATFALTFGAGRSTAPVSRTALAEQESAAPRPSRAAKVLSLAS</sequence>
<proteinExistence type="predicted"/>
<feature type="region of interest" description="Disordered" evidence="1">
    <location>
        <begin position="206"/>
        <end position="227"/>
    </location>
</feature>
<reference evidence="4" key="1">
    <citation type="submission" date="2016-10" db="EMBL/GenBank/DDBJ databases">
        <authorList>
            <person name="Varghese N."/>
            <person name="Submissions S."/>
        </authorList>
    </citation>
    <scope>NUCLEOTIDE SEQUENCE [LARGE SCALE GENOMIC DNA]</scope>
    <source>
        <strain evidence="4">LMG 24000</strain>
    </source>
</reference>
<dbReference type="InterPro" id="IPR050712">
    <property type="entry name" value="NAD(P)H-dep_reductase"/>
</dbReference>
<dbReference type="GO" id="GO:0016491">
    <property type="term" value="F:oxidoreductase activity"/>
    <property type="evidence" value="ECO:0007669"/>
    <property type="project" value="InterPro"/>
</dbReference>
<name>A0A1H4FC53_9BURK</name>
<evidence type="ECO:0000259" key="2">
    <source>
        <dbReference type="Pfam" id="PF03358"/>
    </source>
</evidence>
<evidence type="ECO:0000313" key="4">
    <source>
        <dbReference type="Proteomes" id="UP000198638"/>
    </source>
</evidence>
<dbReference type="EMBL" id="FNRQ01000004">
    <property type="protein sequence ID" value="SEA94072.1"/>
    <property type="molecule type" value="Genomic_DNA"/>
</dbReference>
<protein>
    <submittedName>
        <fullName evidence="3">FMN reductase</fullName>
    </submittedName>
</protein>
<dbReference type="SUPFAM" id="SSF52218">
    <property type="entry name" value="Flavoproteins"/>
    <property type="match status" value="1"/>
</dbReference>
<evidence type="ECO:0000313" key="3">
    <source>
        <dbReference type="EMBL" id="SEA94072.1"/>
    </source>
</evidence>
<dbReference type="GO" id="GO:0010181">
    <property type="term" value="F:FMN binding"/>
    <property type="evidence" value="ECO:0007669"/>
    <property type="project" value="TreeGrafter"/>
</dbReference>
<dbReference type="PANTHER" id="PTHR30543:SF21">
    <property type="entry name" value="NAD(P)H-DEPENDENT FMN REDUCTASE LOT6"/>
    <property type="match status" value="1"/>
</dbReference>
<accession>A0A1H4FC53</accession>
<evidence type="ECO:0000256" key="1">
    <source>
        <dbReference type="SAM" id="MobiDB-lite"/>
    </source>
</evidence>
<dbReference type="GO" id="GO:0005829">
    <property type="term" value="C:cytosol"/>
    <property type="evidence" value="ECO:0007669"/>
    <property type="project" value="TreeGrafter"/>
</dbReference>
<dbReference type="InterPro" id="IPR005025">
    <property type="entry name" value="FMN_Rdtase-like_dom"/>
</dbReference>